<dbReference type="EMBL" id="VAHF01000007">
    <property type="protein sequence ID" value="TXG58734.1"/>
    <property type="molecule type" value="Genomic_DNA"/>
</dbReference>
<sequence length="135" mass="14389">MQEAMKVYNGSATMPVVQAPSTRPAKSTAVVPQSVPSSGSPSVKGRLDFDGSDVAVNSDKPIVNEISTSVSEIEADIFDMDLPNLDAFGVNFSFSKLSVDFDLDFEGLDYSCQQPFGASMDNVSGYFSLVILCIS</sequence>
<protein>
    <submittedName>
        <fullName evidence="2">Uncharacterized protein</fullName>
    </submittedName>
</protein>
<dbReference type="PANTHER" id="PTHR35117:SF1">
    <property type="entry name" value="MYOSIN-M HEAVY PROTEIN"/>
    <property type="match status" value="1"/>
</dbReference>
<dbReference type="PANTHER" id="PTHR35117">
    <property type="entry name" value="MYOSIN-M HEAVY PROTEIN"/>
    <property type="match status" value="1"/>
</dbReference>
<dbReference type="OrthoDB" id="1729244at2759"/>
<comment type="caution">
    <text evidence="2">The sequence shown here is derived from an EMBL/GenBank/DDBJ whole genome shotgun (WGS) entry which is preliminary data.</text>
</comment>
<evidence type="ECO:0000313" key="3">
    <source>
        <dbReference type="Proteomes" id="UP000323000"/>
    </source>
</evidence>
<organism evidence="2 3">
    <name type="scientific">Acer yangbiense</name>
    <dbReference type="NCBI Taxonomy" id="1000413"/>
    <lineage>
        <taxon>Eukaryota</taxon>
        <taxon>Viridiplantae</taxon>
        <taxon>Streptophyta</taxon>
        <taxon>Embryophyta</taxon>
        <taxon>Tracheophyta</taxon>
        <taxon>Spermatophyta</taxon>
        <taxon>Magnoliopsida</taxon>
        <taxon>eudicotyledons</taxon>
        <taxon>Gunneridae</taxon>
        <taxon>Pentapetalae</taxon>
        <taxon>rosids</taxon>
        <taxon>malvids</taxon>
        <taxon>Sapindales</taxon>
        <taxon>Sapindaceae</taxon>
        <taxon>Hippocastanoideae</taxon>
        <taxon>Acereae</taxon>
        <taxon>Acer</taxon>
    </lineage>
</organism>
<feature type="compositionally biased region" description="Low complexity" evidence="1">
    <location>
        <begin position="30"/>
        <end position="43"/>
    </location>
</feature>
<dbReference type="Proteomes" id="UP000323000">
    <property type="component" value="Chromosome 7"/>
</dbReference>
<reference evidence="3" key="1">
    <citation type="journal article" date="2019" name="Gigascience">
        <title>De novo genome assembly of the endangered Acer yangbiense, a plant species with extremely small populations endemic to Yunnan Province, China.</title>
        <authorList>
            <person name="Yang J."/>
            <person name="Wariss H.M."/>
            <person name="Tao L."/>
            <person name="Zhang R."/>
            <person name="Yun Q."/>
            <person name="Hollingsworth P."/>
            <person name="Dao Z."/>
            <person name="Luo G."/>
            <person name="Guo H."/>
            <person name="Ma Y."/>
            <person name="Sun W."/>
        </authorList>
    </citation>
    <scope>NUCLEOTIDE SEQUENCE [LARGE SCALE GENOMIC DNA]</scope>
    <source>
        <strain evidence="3">cv. Malutang</strain>
    </source>
</reference>
<proteinExistence type="predicted"/>
<accession>A0A5C7HPI1</accession>
<dbReference type="AlphaFoldDB" id="A0A5C7HPI1"/>
<evidence type="ECO:0000313" key="2">
    <source>
        <dbReference type="EMBL" id="TXG58734.1"/>
    </source>
</evidence>
<name>A0A5C7HPI1_9ROSI</name>
<feature type="region of interest" description="Disordered" evidence="1">
    <location>
        <begin position="18"/>
        <end position="44"/>
    </location>
</feature>
<evidence type="ECO:0000256" key="1">
    <source>
        <dbReference type="SAM" id="MobiDB-lite"/>
    </source>
</evidence>
<gene>
    <name evidence="2" type="ORF">EZV62_016563</name>
</gene>
<keyword evidence="3" id="KW-1185">Reference proteome</keyword>